<reference evidence="5 6" key="1">
    <citation type="submission" date="2019-03" db="EMBL/GenBank/DDBJ databases">
        <title>First draft genome of Liparis tanakae, snailfish: a comprehensive survey of snailfish specific genes.</title>
        <authorList>
            <person name="Kim W."/>
            <person name="Song I."/>
            <person name="Jeong J.-H."/>
            <person name="Kim D."/>
            <person name="Kim S."/>
            <person name="Ryu S."/>
            <person name="Song J.Y."/>
            <person name="Lee S.K."/>
        </authorList>
    </citation>
    <scope>NUCLEOTIDE SEQUENCE [LARGE SCALE GENOMIC DNA]</scope>
    <source>
        <tissue evidence="5">Muscle</tissue>
    </source>
</reference>
<dbReference type="EMBL" id="SRLO01000699">
    <property type="protein sequence ID" value="TNN48381.1"/>
    <property type="molecule type" value="Genomic_DNA"/>
</dbReference>
<dbReference type="PANTHER" id="PTHR14002:SF50">
    <property type="entry name" value="ALPHA-TECTORIN-LIKE-RELATED"/>
    <property type="match status" value="1"/>
</dbReference>
<evidence type="ECO:0000313" key="6">
    <source>
        <dbReference type="Proteomes" id="UP000314294"/>
    </source>
</evidence>
<dbReference type="SMART" id="SM00241">
    <property type="entry name" value="ZP"/>
    <property type="match status" value="1"/>
</dbReference>
<feature type="domain" description="ZP" evidence="4">
    <location>
        <begin position="270"/>
        <end position="526"/>
    </location>
</feature>
<dbReference type="PRINTS" id="PR00023">
    <property type="entry name" value="ZPELLUCIDA"/>
</dbReference>
<name>A0A4Z2G572_9TELE</name>
<organism evidence="5 6">
    <name type="scientific">Liparis tanakae</name>
    <name type="common">Tanaka's snailfish</name>
    <dbReference type="NCBI Taxonomy" id="230148"/>
    <lineage>
        <taxon>Eukaryota</taxon>
        <taxon>Metazoa</taxon>
        <taxon>Chordata</taxon>
        <taxon>Craniata</taxon>
        <taxon>Vertebrata</taxon>
        <taxon>Euteleostomi</taxon>
        <taxon>Actinopterygii</taxon>
        <taxon>Neopterygii</taxon>
        <taxon>Teleostei</taxon>
        <taxon>Neoteleostei</taxon>
        <taxon>Acanthomorphata</taxon>
        <taxon>Eupercaria</taxon>
        <taxon>Perciformes</taxon>
        <taxon>Cottioidei</taxon>
        <taxon>Cottales</taxon>
        <taxon>Liparidae</taxon>
        <taxon>Liparis</taxon>
    </lineage>
</organism>
<keyword evidence="2" id="KW-1015">Disulfide bond</keyword>
<gene>
    <name evidence="5" type="primary">Tecta_1</name>
    <name evidence="5" type="ORF">EYF80_041419</name>
</gene>
<keyword evidence="3" id="KW-0325">Glycoprotein</keyword>
<protein>
    <submittedName>
        <fullName evidence="5">Alpha-tectorin</fullName>
    </submittedName>
</protein>
<comment type="caution">
    <text evidence="5">The sequence shown here is derived from an EMBL/GenBank/DDBJ whole genome shotgun (WGS) entry which is preliminary data.</text>
</comment>
<dbReference type="PROSITE" id="PS51034">
    <property type="entry name" value="ZP_2"/>
    <property type="match status" value="1"/>
</dbReference>
<dbReference type="Gene3D" id="2.60.40.3210">
    <property type="entry name" value="Zona pellucida, ZP-N domain"/>
    <property type="match status" value="1"/>
</dbReference>
<evidence type="ECO:0000256" key="3">
    <source>
        <dbReference type="ARBA" id="ARBA00023180"/>
    </source>
</evidence>
<dbReference type="AlphaFoldDB" id="A0A4Z2G572"/>
<dbReference type="InterPro" id="IPR055355">
    <property type="entry name" value="ZP-C"/>
</dbReference>
<dbReference type="InterPro" id="IPR048290">
    <property type="entry name" value="ZP_chr"/>
</dbReference>
<dbReference type="InterPro" id="IPR055356">
    <property type="entry name" value="ZP-N"/>
</dbReference>
<dbReference type="InterPro" id="IPR042235">
    <property type="entry name" value="ZP-C_dom"/>
</dbReference>
<dbReference type="Gene3D" id="2.60.40.4100">
    <property type="entry name" value="Zona pellucida, ZP-C domain"/>
    <property type="match status" value="1"/>
</dbReference>
<evidence type="ECO:0000256" key="2">
    <source>
        <dbReference type="ARBA" id="ARBA00023157"/>
    </source>
</evidence>
<evidence type="ECO:0000313" key="5">
    <source>
        <dbReference type="EMBL" id="TNN48381.1"/>
    </source>
</evidence>
<dbReference type="PANTHER" id="PTHR14002">
    <property type="entry name" value="ENDOGLIN/TGF-BETA RECEPTOR TYPE III"/>
    <property type="match status" value="1"/>
</dbReference>
<dbReference type="Pfam" id="PF00100">
    <property type="entry name" value="Zona_pellucida"/>
    <property type="match status" value="1"/>
</dbReference>
<accession>A0A4Z2G572</accession>
<proteinExistence type="predicted"/>
<sequence length="547" mass="59432">MGSTVIDFFSAVHTVTDRCFYTLLVNPEVEIYVDFEDRHLEDVLFMHHVIVFMKVEDDVLALTPEPQTLHGVEISKDDNGVTLKTPGNMVVHFDGDTAHVTGQHADQTGVCGNTETDSESLLTLGESVNSEHSLSGCDVPQSSDVDATVDCSASDAACDLMSQAPFTECEDVDSAPFIAACKSTTCKYAAGEQAVEYPACQYMEAYARACMMHADVTLGPWRSAASCSATRVASCLSQECSDHEFCVGDPGCFCRASFDHPRNEIAMSKTCTKSSFSVTLVECLLREEGFDPASLNLMDETCKGVSDPETGLMTFSADDEGCGTEVTQKEDSNIIYKNSIMMGSSPLTDLITRKKLVDIDFSCIVENPDLQSVTFKIKYSSVFQRIETGVVDYSLMMSAYTDAGFTVPVDGNTEVELNQRVWLKFDTQDLDENLLALVTESCWVTNAADPTGTPSYKLIVDGCPDDATVEMAGNGLGVSNSFSFLMFEYTNDNDGVNPEIFLHCAVELCPKGPESIPKCGGGESRKRRSARPGFAQGSPALISMVWE</sequence>
<dbReference type="SMART" id="SM00832">
    <property type="entry name" value="C8"/>
    <property type="match status" value="1"/>
</dbReference>
<keyword evidence="1" id="KW-0732">Signal</keyword>
<evidence type="ECO:0000256" key="1">
    <source>
        <dbReference type="ARBA" id="ARBA00022729"/>
    </source>
</evidence>
<dbReference type="Proteomes" id="UP000314294">
    <property type="component" value="Unassembled WGS sequence"/>
</dbReference>
<dbReference type="OrthoDB" id="9987373at2759"/>
<dbReference type="InterPro" id="IPR014853">
    <property type="entry name" value="VWF/SSPO/ZAN-like_Cys-rich_dom"/>
</dbReference>
<dbReference type="Pfam" id="PF08742">
    <property type="entry name" value="C8"/>
    <property type="match status" value="1"/>
</dbReference>
<keyword evidence="6" id="KW-1185">Reference proteome</keyword>
<dbReference type="InterPro" id="IPR001507">
    <property type="entry name" value="ZP_dom"/>
</dbReference>
<dbReference type="Pfam" id="PF23344">
    <property type="entry name" value="ZP-N"/>
    <property type="match status" value="1"/>
</dbReference>
<evidence type="ECO:0000259" key="4">
    <source>
        <dbReference type="PROSITE" id="PS51034"/>
    </source>
</evidence>